<dbReference type="PRINTS" id="PR00464">
    <property type="entry name" value="EP450II"/>
</dbReference>
<evidence type="ECO:0000256" key="2">
    <source>
        <dbReference type="ARBA" id="ARBA00010617"/>
    </source>
</evidence>
<evidence type="ECO:0000256" key="1">
    <source>
        <dbReference type="ARBA" id="ARBA00001971"/>
    </source>
</evidence>
<dbReference type="Gene3D" id="1.10.630.10">
    <property type="entry name" value="Cytochrome P450"/>
    <property type="match status" value="1"/>
</dbReference>
<dbReference type="AlphaFoldDB" id="A0A8H3J3G1"/>
<comment type="similarity">
    <text evidence="2 9">Belongs to the cytochrome P450 family.</text>
</comment>
<dbReference type="InterPro" id="IPR036396">
    <property type="entry name" value="Cyt_P450_sf"/>
</dbReference>
<keyword evidence="11" id="KW-1185">Reference proteome</keyword>
<keyword evidence="6 8" id="KW-0408">Iron</keyword>
<keyword evidence="3 8" id="KW-0349">Heme</keyword>
<evidence type="ECO:0000313" key="10">
    <source>
        <dbReference type="EMBL" id="CAF9939999.1"/>
    </source>
</evidence>
<dbReference type="SUPFAM" id="SSF48264">
    <property type="entry name" value="Cytochrome P450"/>
    <property type="match status" value="1"/>
</dbReference>
<evidence type="ECO:0000313" key="11">
    <source>
        <dbReference type="Proteomes" id="UP000664521"/>
    </source>
</evidence>
<keyword evidence="5 9" id="KW-0560">Oxidoreductase</keyword>
<keyword evidence="4 8" id="KW-0479">Metal-binding</keyword>
<dbReference type="InterPro" id="IPR001128">
    <property type="entry name" value="Cyt_P450"/>
</dbReference>
<dbReference type="Proteomes" id="UP000664521">
    <property type="component" value="Unassembled WGS sequence"/>
</dbReference>
<accession>A0A8H3J3G1</accession>
<dbReference type="PANTHER" id="PTHR24287">
    <property type="entry name" value="P450, PUTATIVE (EUROFUNG)-RELATED"/>
    <property type="match status" value="1"/>
</dbReference>
<evidence type="ECO:0000256" key="9">
    <source>
        <dbReference type="RuleBase" id="RU000461"/>
    </source>
</evidence>
<dbReference type="PRINTS" id="PR00385">
    <property type="entry name" value="P450"/>
</dbReference>
<dbReference type="EMBL" id="CAJPDS010000142">
    <property type="protein sequence ID" value="CAF9939999.1"/>
    <property type="molecule type" value="Genomic_DNA"/>
</dbReference>
<dbReference type="InterPro" id="IPR002974">
    <property type="entry name" value="Cyt_P450_E_CYP52_ascomycetes"/>
</dbReference>
<dbReference type="Pfam" id="PF00067">
    <property type="entry name" value="p450"/>
    <property type="match status" value="1"/>
</dbReference>
<dbReference type="GO" id="GO:0020037">
    <property type="term" value="F:heme binding"/>
    <property type="evidence" value="ECO:0007669"/>
    <property type="project" value="InterPro"/>
</dbReference>
<dbReference type="OrthoDB" id="1470350at2759"/>
<comment type="cofactor">
    <cofactor evidence="1 8">
        <name>heme</name>
        <dbReference type="ChEBI" id="CHEBI:30413"/>
    </cofactor>
</comment>
<feature type="binding site" description="axial binding residue" evidence="8">
    <location>
        <position position="473"/>
    </location>
    <ligand>
        <name>heme</name>
        <dbReference type="ChEBI" id="CHEBI:30413"/>
    </ligand>
    <ligandPart>
        <name>Fe</name>
        <dbReference type="ChEBI" id="CHEBI:18248"/>
    </ligandPart>
</feature>
<dbReference type="GO" id="GO:0016712">
    <property type="term" value="F:oxidoreductase activity, acting on paired donors, with incorporation or reduction of molecular oxygen, reduced flavin or flavoprotein as one donor, and incorporation of one atom of oxygen"/>
    <property type="evidence" value="ECO:0007669"/>
    <property type="project" value="InterPro"/>
</dbReference>
<evidence type="ECO:0000256" key="7">
    <source>
        <dbReference type="ARBA" id="ARBA00023033"/>
    </source>
</evidence>
<gene>
    <name evidence="10" type="ORF">HETSPECPRED_002130</name>
</gene>
<reference evidence="10" key="1">
    <citation type="submission" date="2021-03" db="EMBL/GenBank/DDBJ databases">
        <authorList>
            <person name="Tagirdzhanova G."/>
        </authorList>
    </citation>
    <scope>NUCLEOTIDE SEQUENCE</scope>
</reference>
<dbReference type="PANTHER" id="PTHR24287:SF18">
    <property type="entry name" value="CYTOCHROME P450 MONOOXYGENASE APDE-RELATED"/>
    <property type="match status" value="1"/>
</dbReference>
<protein>
    <recommendedName>
        <fullName evidence="12">Cytochrome P450</fullName>
    </recommendedName>
</protein>
<dbReference type="InterPro" id="IPR002402">
    <property type="entry name" value="Cyt_P450_E_grp-II"/>
</dbReference>
<dbReference type="GO" id="GO:0005506">
    <property type="term" value="F:iron ion binding"/>
    <property type="evidence" value="ECO:0007669"/>
    <property type="project" value="InterPro"/>
</dbReference>
<evidence type="ECO:0000256" key="5">
    <source>
        <dbReference type="ARBA" id="ARBA00023002"/>
    </source>
</evidence>
<proteinExistence type="inferred from homology"/>
<dbReference type="CDD" id="cd11063">
    <property type="entry name" value="CYP52"/>
    <property type="match status" value="1"/>
</dbReference>
<name>A0A8H3J3G1_9LECA</name>
<evidence type="ECO:0000256" key="8">
    <source>
        <dbReference type="PIRSR" id="PIRSR602402-1"/>
    </source>
</evidence>
<evidence type="ECO:0000256" key="4">
    <source>
        <dbReference type="ARBA" id="ARBA00022723"/>
    </source>
</evidence>
<dbReference type="PRINTS" id="PR01239">
    <property type="entry name" value="EP450IICYP52"/>
</dbReference>
<evidence type="ECO:0000256" key="6">
    <source>
        <dbReference type="ARBA" id="ARBA00023004"/>
    </source>
</evidence>
<evidence type="ECO:0000256" key="3">
    <source>
        <dbReference type="ARBA" id="ARBA00022617"/>
    </source>
</evidence>
<keyword evidence="7 9" id="KW-0503">Monooxygenase</keyword>
<organism evidence="10 11">
    <name type="scientific">Heterodermia speciosa</name>
    <dbReference type="NCBI Taxonomy" id="116794"/>
    <lineage>
        <taxon>Eukaryota</taxon>
        <taxon>Fungi</taxon>
        <taxon>Dikarya</taxon>
        <taxon>Ascomycota</taxon>
        <taxon>Pezizomycotina</taxon>
        <taxon>Lecanoromycetes</taxon>
        <taxon>OSLEUM clade</taxon>
        <taxon>Lecanoromycetidae</taxon>
        <taxon>Caliciales</taxon>
        <taxon>Physciaceae</taxon>
        <taxon>Heterodermia</taxon>
    </lineage>
</organism>
<dbReference type="InterPro" id="IPR047146">
    <property type="entry name" value="Cyt_P450_E_CYP52_fungi"/>
</dbReference>
<sequence>MAVVVFSDLYPILSNVLVQRPLVSSLVVIALTFCARSAFTAFRAYQSDKEIGRRYGCLPPPRLRNAWPWGIDRLLQIFQADASHRLMELFLFHFQDVGSTLEQRFLGTPAYGTIEPRNLEAMLSSSFADFGYGLRRQIFFPLLGDGIFTQDGPPWKHSRDLLRPQFSHQQYQNLTIFKEHVDNLIACLPGTGEQVDLQSLFFRFTLDTTSAFLFGESTYTLKEGQSVTGLEFATSFDTAQDYVVKRFRLLDLYWLIGGPKFHQACASAHEFIDKIIKRRQRKDLGLDDQGGKYLFFDAVAKDSTNEEALRGQLLNILLAGRDTTACLLSWTFHLLVCHPRVLLRLHEEIQMMANGSAGPSMSRDDIKRMPYLANVLKETLRLFPSVPVNTRSATRTTILPTGGGPDGRSPVLVRKGQNVAYCVYAMHRRKDLYGDDAEDFRPERWDSEDFSLKNHTVHTSWGYLPFNGGPRVCLGQDFGLMEASYATVRILQTFPRIEAGVFDRPQVQSWQGYSSHHTNAVHRIAKERQKMTLVMSLGDGCPVRLWR</sequence>
<evidence type="ECO:0008006" key="12">
    <source>
        <dbReference type="Google" id="ProtNLM"/>
    </source>
</evidence>
<dbReference type="InterPro" id="IPR017972">
    <property type="entry name" value="Cyt_P450_CS"/>
</dbReference>
<comment type="caution">
    <text evidence="10">The sequence shown here is derived from an EMBL/GenBank/DDBJ whole genome shotgun (WGS) entry which is preliminary data.</text>
</comment>
<dbReference type="PROSITE" id="PS00086">
    <property type="entry name" value="CYTOCHROME_P450"/>
    <property type="match status" value="1"/>
</dbReference>